<evidence type="ECO:0000313" key="2">
    <source>
        <dbReference type="Proteomes" id="UP000055048"/>
    </source>
</evidence>
<dbReference type="AlphaFoldDB" id="A0A0V0TX49"/>
<dbReference type="OrthoDB" id="10051268at2759"/>
<dbReference type="EMBL" id="JYDJ01000130">
    <property type="protein sequence ID" value="KRX42979.1"/>
    <property type="molecule type" value="Genomic_DNA"/>
</dbReference>
<gene>
    <name evidence="1" type="ORF">T05_14538</name>
</gene>
<name>A0A0V0TX49_9BILA</name>
<accession>A0A0V0TX49</accession>
<dbReference type="PANTHER" id="PTHR47272:SF1">
    <property type="entry name" value="PIGGYBAC TRANSPOSABLE ELEMENT-DERIVED PROTEIN 3-LIKE"/>
    <property type="match status" value="1"/>
</dbReference>
<organism evidence="1 2">
    <name type="scientific">Trichinella murrelli</name>
    <dbReference type="NCBI Taxonomy" id="144512"/>
    <lineage>
        <taxon>Eukaryota</taxon>
        <taxon>Metazoa</taxon>
        <taxon>Ecdysozoa</taxon>
        <taxon>Nematoda</taxon>
        <taxon>Enoplea</taxon>
        <taxon>Dorylaimia</taxon>
        <taxon>Trichinellida</taxon>
        <taxon>Trichinellidae</taxon>
        <taxon>Trichinella</taxon>
    </lineage>
</organism>
<dbReference type="STRING" id="144512.A0A0V0TX49"/>
<evidence type="ECO:0000313" key="1">
    <source>
        <dbReference type="EMBL" id="KRX42979.1"/>
    </source>
</evidence>
<comment type="caution">
    <text evidence="1">The sequence shown here is derived from an EMBL/GenBank/DDBJ whole genome shotgun (WGS) entry which is preliminary data.</text>
</comment>
<proteinExistence type="predicted"/>
<dbReference type="Proteomes" id="UP000055048">
    <property type="component" value="Unassembled WGS sequence"/>
</dbReference>
<reference evidence="1 2" key="1">
    <citation type="submission" date="2015-01" db="EMBL/GenBank/DDBJ databases">
        <title>Evolution of Trichinella species and genotypes.</title>
        <authorList>
            <person name="Korhonen P.K."/>
            <person name="Edoardo P."/>
            <person name="Giuseppe L.R."/>
            <person name="Gasser R.B."/>
        </authorList>
    </citation>
    <scope>NUCLEOTIDE SEQUENCE [LARGE SCALE GENOMIC DNA]</scope>
    <source>
        <strain evidence="1">ISS417</strain>
    </source>
</reference>
<keyword evidence="2" id="KW-1185">Reference proteome</keyword>
<evidence type="ECO:0008006" key="3">
    <source>
        <dbReference type="Google" id="ProtNLM"/>
    </source>
</evidence>
<sequence length="278" mass="31874">MGTMASSLTKCWNFRYTENNVKTSTKLASSHEVFHCSTAILLSCTVTEYAYFQDAEKVHFTGKRCRFRRNAFSLGSNVNCHLMKMGTSLTKMCKVKRWNKKEKTLVDVSCPAIVKEYNKYMGSVDLARMLRALYRIDHRIVNGWLQYKRDLKTSEAASGSQKDLMQFTLDVAEALTKVNKAYARKSCGSVSVAANIETSRSRVRRPEPRIAARFDQVAHWPEIINQKNRCRSCGKTSRVRCVKCNIHLCLTQQRNCFQQFLPAELRVSNTHSGDVHFF</sequence>
<dbReference type="PANTHER" id="PTHR47272">
    <property type="entry name" value="DDE_TNP_1_7 DOMAIN-CONTAINING PROTEIN"/>
    <property type="match status" value="1"/>
</dbReference>
<protein>
    <recommendedName>
        <fullName evidence="3">PiggyBac transposable element-derived protein domain-containing protein</fullName>
    </recommendedName>
</protein>